<dbReference type="InterPro" id="IPR016039">
    <property type="entry name" value="Thiolase-like"/>
</dbReference>
<sequence>MTFSRTLTNWTAAPAVAAINSFADGGTNVHVILEGWEEGRGRTVRRHPLPPPTLQKRALGCGQTIPVTPKPETQEIQPMNTGKKMFWKTFA</sequence>
<proteinExistence type="predicted"/>
<evidence type="ECO:0000313" key="2">
    <source>
        <dbReference type="Proteomes" id="UP000326912"/>
    </source>
</evidence>
<gene>
    <name evidence="1" type="ORF">KDW_41060</name>
</gene>
<comment type="caution">
    <text evidence="1">The sequence shown here is derived from an EMBL/GenBank/DDBJ whole genome shotgun (WGS) entry which is preliminary data.</text>
</comment>
<dbReference type="AlphaFoldDB" id="A0A5J4KKM2"/>
<dbReference type="Gene3D" id="3.40.47.10">
    <property type="match status" value="1"/>
</dbReference>
<dbReference type="Proteomes" id="UP000326912">
    <property type="component" value="Unassembled WGS sequence"/>
</dbReference>
<reference evidence="1 2" key="1">
    <citation type="submission" date="2019-10" db="EMBL/GenBank/DDBJ databases">
        <title>Dictyobacter vulcani sp. nov., within the class Ktedonobacteria, isolated from soil of volcanic Mt. Zao.</title>
        <authorList>
            <person name="Zheng Y."/>
            <person name="Wang C.M."/>
            <person name="Sakai Y."/>
            <person name="Abe K."/>
            <person name="Yokota A."/>
            <person name="Yabe S."/>
        </authorList>
    </citation>
    <scope>NUCLEOTIDE SEQUENCE [LARGE SCALE GENOMIC DNA]</scope>
    <source>
        <strain evidence="1 2">W12</strain>
    </source>
</reference>
<protein>
    <submittedName>
        <fullName evidence="1">Uncharacterized protein</fullName>
    </submittedName>
</protein>
<dbReference type="EMBL" id="BKZW01000002">
    <property type="protein sequence ID" value="GER89944.1"/>
    <property type="molecule type" value="Genomic_DNA"/>
</dbReference>
<name>A0A5J4KKM2_9CHLR</name>
<dbReference type="GO" id="GO:0016746">
    <property type="term" value="F:acyltransferase activity"/>
    <property type="evidence" value="ECO:0007669"/>
    <property type="project" value="InterPro"/>
</dbReference>
<evidence type="ECO:0000313" key="1">
    <source>
        <dbReference type="EMBL" id="GER89944.1"/>
    </source>
</evidence>
<organism evidence="1 2">
    <name type="scientific">Dictyobacter vulcani</name>
    <dbReference type="NCBI Taxonomy" id="2607529"/>
    <lineage>
        <taxon>Bacteria</taxon>
        <taxon>Bacillati</taxon>
        <taxon>Chloroflexota</taxon>
        <taxon>Ktedonobacteria</taxon>
        <taxon>Ktedonobacterales</taxon>
        <taxon>Dictyobacteraceae</taxon>
        <taxon>Dictyobacter</taxon>
    </lineage>
</organism>
<keyword evidence="2" id="KW-1185">Reference proteome</keyword>
<accession>A0A5J4KKM2</accession>